<dbReference type="Proteomes" id="UP000671828">
    <property type="component" value="Chromosome"/>
</dbReference>
<evidence type="ECO:0000313" key="2">
    <source>
        <dbReference type="Proteomes" id="UP000671828"/>
    </source>
</evidence>
<proteinExistence type="predicted"/>
<sequence>MSSSSGGELFFALYVRDALGLPSTSPEPVPPLEPAVERLSVALPVDRPTAALRWDRWWDRLVGARVATPDARLPPAGFPTGSGT</sequence>
<reference evidence="1" key="1">
    <citation type="submission" date="2021-04" db="EMBL/GenBank/DDBJ databases">
        <title>Saccharothrix algeriensis WGS.</title>
        <authorList>
            <person name="Stuskova K."/>
            <person name="Hakalova E."/>
            <person name="Tebbal A.B."/>
            <person name="Eichmeier A."/>
        </authorList>
    </citation>
    <scope>NUCLEOTIDE SEQUENCE</scope>
    <source>
        <strain evidence="1">NRRL B-24137</strain>
    </source>
</reference>
<evidence type="ECO:0000313" key="1">
    <source>
        <dbReference type="EMBL" id="QTR03153.1"/>
    </source>
</evidence>
<name>A0A8T8HX18_9PSEU</name>
<dbReference type="AlphaFoldDB" id="A0A8T8HX18"/>
<protein>
    <submittedName>
        <fullName evidence="1">Uncharacterized protein</fullName>
    </submittedName>
</protein>
<dbReference type="EMBL" id="CP072788">
    <property type="protein sequence ID" value="QTR03153.1"/>
    <property type="molecule type" value="Genomic_DNA"/>
</dbReference>
<gene>
    <name evidence="1" type="ORF">J7S33_30030</name>
</gene>
<accession>A0A8T8HX18</accession>
<organism evidence="1 2">
    <name type="scientific">Saccharothrix algeriensis</name>
    <dbReference type="NCBI Taxonomy" id="173560"/>
    <lineage>
        <taxon>Bacteria</taxon>
        <taxon>Bacillati</taxon>
        <taxon>Actinomycetota</taxon>
        <taxon>Actinomycetes</taxon>
        <taxon>Pseudonocardiales</taxon>
        <taxon>Pseudonocardiaceae</taxon>
        <taxon>Saccharothrix</taxon>
    </lineage>
</organism>